<dbReference type="Gene3D" id="1.10.3210.10">
    <property type="entry name" value="Hypothetical protein af1432"/>
    <property type="match status" value="1"/>
</dbReference>
<dbReference type="HOGENOM" id="CLU_070871_3_1_1"/>
<name>A0A0A1TDD2_9HYPO</name>
<dbReference type="AlphaFoldDB" id="A0A0A1TDD2"/>
<dbReference type="InterPro" id="IPR003607">
    <property type="entry name" value="HD/PDEase_dom"/>
</dbReference>
<dbReference type="PANTHER" id="PTHR35569">
    <property type="entry name" value="CYANAMIDE HYDRATASE DDI2-RELATED"/>
    <property type="match status" value="1"/>
</dbReference>
<accession>A0A0A1TDD2</accession>
<feature type="domain" description="HD" evidence="1">
    <location>
        <begin position="40"/>
        <end position="141"/>
    </location>
</feature>
<protein>
    <recommendedName>
        <fullName evidence="1">HD domain-containing protein</fullName>
    </recommendedName>
</protein>
<gene>
    <name evidence="2" type="ORF">VHEMI04282</name>
</gene>
<dbReference type="Pfam" id="PF01966">
    <property type="entry name" value="HD"/>
    <property type="match status" value="1"/>
</dbReference>
<sequence>MTSKSDASNLPEGIRNQFPNGDLPTSILELTRNSVSEPIFNHSLRVYLFAKWLSEKEDQGLDDHALSLLFAACVFHDLGTCDAFNGPQRFEVEGADVAKSHLLARQIAESDAHKVWTAIALHTSPGIAERIDPFTRLVRLAVLIDFSPATRSSLGAVEYGREVEALLPRLDIEENLAKSVVCQAKGEQVVPDKTTYPSTQKHPAGSWPGMLLRAHLENPGHQGRNPAF</sequence>
<evidence type="ECO:0000313" key="3">
    <source>
        <dbReference type="Proteomes" id="UP000039046"/>
    </source>
</evidence>
<dbReference type="InterPro" id="IPR006674">
    <property type="entry name" value="HD_domain"/>
</dbReference>
<dbReference type="EMBL" id="CDHN01000002">
    <property type="protein sequence ID" value="CEJ87040.1"/>
    <property type="molecule type" value="Genomic_DNA"/>
</dbReference>
<reference evidence="2 3" key="1">
    <citation type="journal article" date="2015" name="Genome Announc.">
        <title>Draft Genome Sequence and Gene Annotation of the Entomopathogenic Fungus Verticillium hemipterigenum.</title>
        <authorList>
            <person name="Horn F."/>
            <person name="Habel A."/>
            <person name="Scharf D.H."/>
            <person name="Dworschak J."/>
            <person name="Brakhage A.A."/>
            <person name="Guthke R."/>
            <person name="Hertweck C."/>
            <person name="Linde J."/>
        </authorList>
    </citation>
    <scope>NUCLEOTIDE SEQUENCE [LARGE SCALE GENOMIC DNA]</scope>
</reference>
<evidence type="ECO:0000259" key="1">
    <source>
        <dbReference type="Pfam" id="PF01966"/>
    </source>
</evidence>
<dbReference type="Proteomes" id="UP000039046">
    <property type="component" value="Unassembled WGS sequence"/>
</dbReference>
<evidence type="ECO:0000313" key="2">
    <source>
        <dbReference type="EMBL" id="CEJ87040.1"/>
    </source>
</evidence>
<dbReference type="PANTHER" id="PTHR35569:SF1">
    <property type="entry name" value="CYANAMIDE HYDRATASE DDI2-RELATED"/>
    <property type="match status" value="1"/>
</dbReference>
<proteinExistence type="predicted"/>
<dbReference type="CDD" id="cd00077">
    <property type="entry name" value="HDc"/>
    <property type="match status" value="1"/>
</dbReference>
<dbReference type="STRING" id="1531966.A0A0A1TDD2"/>
<organism evidence="2 3">
    <name type="scientific">[Torrubiella] hemipterigena</name>
    <dbReference type="NCBI Taxonomy" id="1531966"/>
    <lineage>
        <taxon>Eukaryota</taxon>
        <taxon>Fungi</taxon>
        <taxon>Dikarya</taxon>
        <taxon>Ascomycota</taxon>
        <taxon>Pezizomycotina</taxon>
        <taxon>Sordariomycetes</taxon>
        <taxon>Hypocreomycetidae</taxon>
        <taxon>Hypocreales</taxon>
        <taxon>Clavicipitaceae</taxon>
        <taxon>Clavicipitaceae incertae sedis</taxon>
        <taxon>'Torrubiella' clade</taxon>
    </lineage>
</organism>
<dbReference type="OrthoDB" id="2378324at2759"/>
<dbReference type="SUPFAM" id="SSF109604">
    <property type="entry name" value="HD-domain/PDEase-like"/>
    <property type="match status" value="1"/>
</dbReference>
<keyword evidence="3" id="KW-1185">Reference proteome</keyword>